<keyword evidence="11 18" id="KW-0249">Electron transport</keyword>
<comment type="function">
    <text evidence="1">Core subunit of the mitochondrial membrane respiratory chain NADH dehydrogenase (Complex I) that is believed to belong to the minimal assembly required for catalysis. Complex I functions in the transfer of electrons from NADH to the respiratory chain. The immediate electron acceptor for the enzyme is believed to be ubiquinone.</text>
</comment>
<evidence type="ECO:0000256" key="17">
    <source>
        <dbReference type="ARBA" id="ARBA00049551"/>
    </source>
</evidence>
<comment type="catalytic activity">
    <reaction evidence="17 18">
        <text>a ubiquinone + NADH + 5 H(+)(in) = a ubiquinol + NAD(+) + 4 H(+)(out)</text>
        <dbReference type="Rhea" id="RHEA:29091"/>
        <dbReference type="Rhea" id="RHEA-COMP:9565"/>
        <dbReference type="Rhea" id="RHEA-COMP:9566"/>
        <dbReference type="ChEBI" id="CHEBI:15378"/>
        <dbReference type="ChEBI" id="CHEBI:16389"/>
        <dbReference type="ChEBI" id="CHEBI:17976"/>
        <dbReference type="ChEBI" id="CHEBI:57540"/>
        <dbReference type="ChEBI" id="CHEBI:57945"/>
        <dbReference type="EC" id="7.1.1.2"/>
    </reaction>
</comment>
<keyword evidence="7 18" id="KW-0679">Respiratory chain</keyword>
<protein>
    <recommendedName>
        <fullName evidence="5 18">NADH-ubiquinone oxidoreductase chain 2</fullName>
        <ecNumber evidence="4 18">7.1.1.2</ecNumber>
    </recommendedName>
</protein>
<keyword evidence="12 18" id="KW-1133">Transmembrane helix</keyword>
<feature type="transmembrane region" description="Helical" evidence="18">
    <location>
        <begin position="91"/>
        <end position="112"/>
    </location>
</feature>
<evidence type="ECO:0000256" key="12">
    <source>
        <dbReference type="ARBA" id="ARBA00022989"/>
    </source>
</evidence>
<feature type="transmembrane region" description="Helical" evidence="18">
    <location>
        <begin position="270"/>
        <end position="292"/>
    </location>
</feature>
<keyword evidence="13 18" id="KW-0520">NAD</keyword>
<keyword evidence="8 18" id="KW-0812">Transmembrane</keyword>
<keyword evidence="9 18" id="KW-0999">Mitochondrion inner membrane</keyword>
<feature type="transmembrane region" description="Helical" evidence="18">
    <location>
        <begin position="237"/>
        <end position="258"/>
    </location>
</feature>
<evidence type="ECO:0000256" key="4">
    <source>
        <dbReference type="ARBA" id="ARBA00012944"/>
    </source>
</evidence>
<dbReference type="AlphaFoldDB" id="A0A343A3N4"/>
<dbReference type="Pfam" id="PF00361">
    <property type="entry name" value="Proton_antipo_M"/>
    <property type="match status" value="1"/>
</dbReference>
<evidence type="ECO:0000256" key="2">
    <source>
        <dbReference type="ARBA" id="ARBA00004448"/>
    </source>
</evidence>
<accession>A0A343A3N4</accession>
<evidence type="ECO:0000256" key="15">
    <source>
        <dbReference type="ARBA" id="ARBA00023128"/>
    </source>
</evidence>
<feature type="transmembrane region" description="Helical" evidence="18">
    <location>
        <begin position="58"/>
        <end position="79"/>
    </location>
</feature>
<name>A0A343A3N4_9CUCU</name>
<keyword evidence="16 18" id="KW-0472">Membrane</keyword>
<evidence type="ECO:0000256" key="7">
    <source>
        <dbReference type="ARBA" id="ARBA00022660"/>
    </source>
</evidence>
<dbReference type="EMBL" id="KX035132">
    <property type="protein sequence ID" value="AOY39162.1"/>
    <property type="molecule type" value="Genomic_DNA"/>
</dbReference>
<organism evidence="20">
    <name type="scientific">Monotoma quadricollis</name>
    <dbReference type="NCBI Taxonomy" id="346807"/>
    <lineage>
        <taxon>Eukaryota</taxon>
        <taxon>Metazoa</taxon>
        <taxon>Ecdysozoa</taxon>
        <taxon>Arthropoda</taxon>
        <taxon>Hexapoda</taxon>
        <taxon>Insecta</taxon>
        <taxon>Pterygota</taxon>
        <taxon>Neoptera</taxon>
        <taxon>Endopterygota</taxon>
        <taxon>Coleoptera</taxon>
        <taxon>Polyphaga</taxon>
        <taxon>Cucujiformia</taxon>
        <taxon>Monotomidae</taxon>
        <taxon>Monotominae</taxon>
        <taxon>Monotoma</taxon>
    </lineage>
</organism>
<dbReference type="InterPro" id="IPR003917">
    <property type="entry name" value="NADH_UbQ_OxRdtase_chain2"/>
</dbReference>
<gene>
    <name evidence="20" type="primary">nad2</name>
</gene>
<dbReference type="GO" id="GO:0008137">
    <property type="term" value="F:NADH dehydrogenase (ubiquinone) activity"/>
    <property type="evidence" value="ECO:0007669"/>
    <property type="project" value="UniProtKB-EC"/>
</dbReference>
<dbReference type="GO" id="GO:0005743">
    <property type="term" value="C:mitochondrial inner membrane"/>
    <property type="evidence" value="ECO:0007669"/>
    <property type="project" value="UniProtKB-SubCell"/>
</dbReference>
<evidence type="ECO:0000256" key="16">
    <source>
        <dbReference type="ARBA" id="ARBA00023136"/>
    </source>
</evidence>
<reference evidence="20" key="1">
    <citation type="submission" date="2016-04" db="EMBL/GenBank/DDBJ databases">
        <title>Mitochondria of unsequenced beetle families.</title>
        <authorList>
            <person name="Linard B."/>
            <person name="Andujar C."/>
            <person name="Arribas P."/>
            <person name="Vogler A.P."/>
        </authorList>
    </citation>
    <scope>NUCLEOTIDE SEQUENCE</scope>
</reference>
<feature type="domain" description="NADH:quinone oxidoreductase/Mrp antiporter transmembrane" evidence="19">
    <location>
        <begin position="23"/>
        <end position="278"/>
    </location>
</feature>
<evidence type="ECO:0000256" key="6">
    <source>
        <dbReference type="ARBA" id="ARBA00022448"/>
    </source>
</evidence>
<evidence type="ECO:0000256" key="10">
    <source>
        <dbReference type="ARBA" id="ARBA00022967"/>
    </source>
</evidence>
<keyword evidence="15 18" id="KW-0496">Mitochondrion</keyword>
<dbReference type="GO" id="GO:0006120">
    <property type="term" value="P:mitochondrial electron transport, NADH to ubiquinone"/>
    <property type="evidence" value="ECO:0007669"/>
    <property type="project" value="InterPro"/>
</dbReference>
<proteinExistence type="inferred from homology"/>
<dbReference type="PANTHER" id="PTHR46552">
    <property type="entry name" value="NADH-UBIQUINONE OXIDOREDUCTASE CHAIN 2"/>
    <property type="match status" value="1"/>
</dbReference>
<evidence type="ECO:0000313" key="20">
    <source>
        <dbReference type="EMBL" id="AOY39162.1"/>
    </source>
</evidence>
<feature type="transmembrane region" description="Helical" evidence="18">
    <location>
        <begin position="7"/>
        <end position="27"/>
    </location>
</feature>
<dbReference type="InterPro" id="IPR050175">
    <property type="entry name" value="Complex_I_Subunit_2"/>
</dbReference>
<keyword evidence="14 18" id="KW-0830">Ubiquinone</keyword>
<dbReference type="PRINTS" id="PR01436">
    <property type="entry name" value="NADHDHGNASE2"/>
</dbReference>
<evidence type="ECO:0000256" key="14">
    <source>
        <dbReference type="ARBA" id="ARBA00023075"/>
    </source>
</evidence>
<evidence type="ECO:0000256" key="1">
    <source>
        <dbReference type="ARBA" id="ARBA00003257"/>
    </source>
</evidence>
<sequence length="335" mass="39551">MFKFYKLLFFNSMILGTLISISSYSWFSMWMGLEINLLSIIPIFNNKNSFSSESSIKYFITQAMASMTLLLSIIMLMNLNKFFPSNLFNTFIILMNSAFFLKMGAAPFHFWFPEIMDGLNWMNNLILMTWQKIAPMILLFYNFNMNFLIFIILMSTIIGSIIGLNQTSIRKIMAYSSINHISWLLSSMFFSMEIWLMYFLIYCFITMNLVILFNKFNIFFIKQIISNLNSNKTLKMFFLLNFLSLGGLPPFLGFYPKWLVINNFINKNTFIIPIILIIFTLVTLYFYIRIIFSSLLFNSSEFLKFNFTSKNNFFFSLMNFISIFALMIMILSMSY</sequence>
<comment type="function">
    <text evidence="18">Core subunit of the mitochondrial membrane respiratory chain NADH dehydrogenase (Complex I) which catalyzes electron transfer from NADH through the respiratory chain, using ubiquinone as an electron acceptor. Essential for the catalytic activity and assembly of complex I.</text>
</comment>
<geneLocation type="mitochondrion" evidence="20"/>
<evidence type="ECO:0000256" key="3">
    <source>
        <dbReference type="ARBA" id="ARBA00007012"/>
    </source>
</evidence>
<dbReference type="InterPro" id="IPR001750">
    <property type="entry name" value="ND/Mrp_TM"/>
</dbReference>
<feature type="transmembrane region" description="Helical" evidence="18">
    <location>
        <begin position="313"/>
        <end position="333"/>
    </location>
</feature>
<evidence type="ECO:0000256" key="18">
    <source>
        <dbReference type="RuleBase" id="RU003403"/>
    </source>
</evidence>
<evidence type="ECO:0000259" key="19">
    <source>
        <dbReference type="Pfam" id="PF00361"/>
    </source>
</evidence>
<evidence type="ECO:0000256" key="11">
    <source>
        <dbReference type="ARBA" id="ARBA00022982"/>
    </source>
</evidence>
<evidence type="ECO:0000256" key="8">
    <source>
        <dbReference type="ARBA" id="ARBA00022692"/>
    </source>
</evidence>
<feature type="transmembrane region" description="Helical" evidence="18">
    <location>
        <begin position="196"/>
        <end position="216"/>
    </location>
</feature>
<dbReference type="PANTHER" id="PTHR46552:SF1">
    <property type="entry name" value="NADH-UBIQUINONE OXIDOREDUCTASE CHAIN 2"/>
    <property type="match status" value="1"/>
</dbReference>
<comment type="subcellular location">
    <subcellularLocation>
        <location evidence="2 18">Mitochondrion inner membrane</location>
        <topology evidence="2 18">Multi-pass membrane protein</topology>
    </subcellularLocation>
</comment>
<comment type="similarity">
    <text evidence="3 18">Belongs to the complex I subunit 2 family.</text>
</comment>
<feature type="transmembrane region" description="Helical" evidence="18">
    <location>
        <begin position="145"/>
        <end position="165"/>
    </location>
</feature>
<keyword evidence="10 18" id="KW-1278">Translocase</keyword>
<keyword evidence="6" id="KW-0813">Transport</keyword>
<dbReference type="EC" id="7.1.1.2" evidence="4 18"/>
<evidence type="ECO:0000256" key="13">
    <source>
        <dbReference type="ARBA" id="ARBA00023027"/>
    </source>
</evidence>
<evidence type="ECO:0000256" key="9">
    <source>
        <dbReference type="ARBA" id="ARBA00022792"/>
    </source>
</evidence>
<evidence type="ECO:0000256" key="5">
    <source>
        <dbReference type="ARBA" id="ARBA00021008"/>
    </source>
</evidence>